<evidence type="ECO:0000313" key="3">
    <source>
        <dbReference type="Proteomes" id="UP000031553"/>
    </source>
</evidence>
<dbReference type="InterPro" id="IPR002934">
    <property type="entry name" value="Polymerase_NTP_transf_dom"/>
</dbReference>
<evidence type="ECO:0000313" key="2">
    <source>
        <dbReference type="EMBL" id="KPH88484.1"/>
    </source>
</evidence>
<sequence>MMPTVTSKNDGGSIAVDAVRKAAGSRDWRHNNRTRALLASEPKLKTIVRLAKQKLGAKQVWIFGSRATGTNRPDSDWDIFLVLPNRASDSDLSPSKTWAVGREAGLTADIVAERDAEIRSTINVPNTLSYILHREGVRVG</sequence>
<reference evidence="2 3" key="1">
    <citation type="submission" date="2015-07" db="EMBL/GenBank/DDBJ databases">
        <title>Draft Genome Sequence of Komagataeibacter intermedius Strain AF2, Isolated from Kombucha Tea.</title>
        <authorList>
            <person name="Santos R.A."/>
            <person name="Berretta A.A."/>
            <person name="Barud H.S."/>
            <person name="Ribeiro S.J."/>
            <person name="Gonzalez-Garcia L.N."/>
            <person name="Zucchi T.D."/>
            <person name="Goldman G.H."/>
            <person name="Riano-Pachon D.M."/>
        </authorList>
    </citation>
    <scope>NUCLEOTIDE SEQUENCE [LARGE SCALE GENOMIC DNA]</scope>
    <source>
        <strain evidence="2 3">AF2</strain>
    </source>
</reference>
<evidence type="ECO:0000259" key="1">
    <source>
        <dbReference type="Pfam" id="PF01909"/>
    </source>
</evidence>
<dbReference type="InterPro" id="IPR043519">
    <property type="entry name" value="NT_sf"/>
</dbReference>
<dbReference type="EMBL" id="JUFX02000031">
    <property type="protein sequence ID" value="KPH88484.1"/>
    <property type="molecule type" value="Genomic_DNA"/>
</dbReference>
<protein>
    <submittedName>
        <fullName evidence="2">DNA polymerase Beta Domain Protein Region</fullName>
    </submittedName>
</protein>
<comment type="caution">
    <text evidence="2">The sequence shown here is derived from an EMBL/GenBank/DDBJ whole genome shotgun (WGS) entry which is preliminary data.</text>
</comment>
<dbReference type="SUPFAM" id="SSF81301">
    <property type="entry name" value="Nucleotidyltransferase"/>
    <property type="match status" value="1"/>
</dbReference>
<proteinExistence type="predicted"/>
<name>A0A0N0MGY8_9PROT</name>
<feature type="domain" description="Polymerase nucleotidyl transferase" evidence="1">
    <location>
        <begin position="45"/>
        <end position="89"/>
    </location>
</feature>
<organism evidence="2 3">
    <name type="scientific">Komagataeibacter intermedius AF2</name>
    <dbReference type="NCBI Taxonomy" id="1458464"/>
    <lineage>
        <taxon>Bacteria</taxon>
        <taxon>Pseudomonadati</taxon>
        <taxon>Pseudomonadota</taxon>
        <taxon>Alphaproteobacteria</taxon>
        <taxon>Acetobacterales</taxon>
        <taxon>Acetobacteraceae</taxon>
        <taxon>Komagataeibacter</taxon>
    </lineage>
</organism>
<gene>
    <name evidence="2" type="ORF">GLUCOINTEAF2_0203815</name>
</gene>
<dbReference type="Pfam" id="PF01909">
    <property type="entry name" value="NTP_transf_2"/>
    <property type="match status" value="1"/>
</dbReference>
<dbReference type="GO" id="GO:0016779">
    <property type="term" value="F:nucleotidyltransferase activity"/>
    <property type="evidence" value="ECO:0007669"/>
    <property type="project" value="InterPro"/>
</dbReference>
<dbReference type="AlphaFoldDB" id="A0A0N0MGY8"/>
<dbReference type="Gene3D" id="3.30.460.10">
    <property type="entry name" value="Beta Polymerase, domain 2"/>
    <property type="match status" value="1"/>
</dbReference>
<accession>A0A0N0MGY8</accession>
<dbReference type="CDD" id="cd05403">
    <property type="entry name" value="NT_KNTase_like"/>
    <property type="match status" value="1"/>
</dbReference>
<dbReference type="Proteomes" id="UP000031553">
    <property type="component" value="Unassembled WGS sequence"/>
</dbReference>